<dbReference type="PANTHER" id="PTHR14218:SF15">
    <property type="entry name" value="TRIPEPTIDYL-PEPTIDASE 1"/>
    <property type="match status" value="1"/>
</dbReference>
<gene>
    <name evidence="3" type="ORF">DFH08DRAFT_1081184</name>
</gene>
<dbReference type="Pfam" id="PF09286">
    <property type="entry name" value="Pro-kuma_activ"/>
    <property type="match status" value="1"/>
</dbReference>
<evidence type="ECO:0000313" key="4">
    <source>
        <dbReference type="Proteomes" id="UP001218218"/>
    </source>
</evidence>
<feature type="chain" id="PRO_5042004194" description="Peptidase S53 activation domain-containing protein" evidence="1">
    <location>
        <begin position="17"/>
        <end position="130"/>
    </location>
</feature>
<dbReference type="GO" id="GO:0004175">
    <property type="term" value="F:endopeptidase activity"/>
    <property type="evidence" value="ECO:0007669"/>
    <property type="project" value="TreeGrafter"/>
</dbReference>
<keyword evidence="1" id="KW-0732">Signal</keyword>
<comment type="caution">
    <text evidence="3">The sequence shown here is derived from an EMBL/GenBank/DDBJ whole genome shotgun (WGS) entry which is preliminary data.</text>
</comment>
<dbReference type="AlphaFoldDB" id="A0AAD6ZYT0"/>
<organism evidence="3 4">
    <name type="scientific">Mycena albidolilacea</name>
    <dbReference type="NCBI Taxonomy" id="1033008"/>
    <lineage>
        <taxon>Eukaryota</taxon>
        <taxon>Fungi</taxon>
        <taxon>Dikarya</taxon>
        <taxon>Basidiomycota</taxon>
        <taxon>Agaricomycotina</taxon>
        <taxon>Agaricomycetes</taxon>
        <taxon>Agaricomycetidae</taxon>
        <taxon>Agaricales</taxon>
        <taxon>Marasmiineae</taxon>
        <taxon>Mycenaceae</taxon>
        <taxon>Mycena</taxon>
    </lineage>
</organism>
<evidence type="ECO:0000256" key="1">
    <source>
        <dbReference type="SAM" id="SignalP"/>
    </source>
</evidence>
<dbReference type="PANTHER" id="PTHR14218">
    <property type="entry name" value="PROTEASE S8 TRIPEPTIDYL PEPTIDASE I CLN2"/>
    <property type="match status" value="1"/>
</dbReference>
<evidence type="ECO:0000259" key="2">
    <source>
        <dbReference type="Pfam" id="PF09286"/>
    </source>
</evidence>
<dbReference type="Proteomes" id="UP001218218">
    <property type="component" value="Unassembled WGS sequence"/>
</dbReference>
<dbReference type="SUPFAM" id="SSF54897">
    <property type="entry name" value="Protease propeptides/inhibitors"/>
    <property type="match status" value="1"/>
</dbReference>
<keyword evidence="4" id="KW-1185">Reference proteome</keyword>
<dbReference type="CDD" id="cd11377">
    <property type="entry name" value="Pro-peptidase_S53"/>
    <property type="match status" value="1"/>
</dbReference>
<dbReference type="InterPro" id="IPR015366">
    <property type="entry name" value="S53_propep"/>
</dbReference>
<accession>A0AAD6ZYT0</accession>
<dbReference type="GO" id="GO:0006508">
    <property type="term" value="P:proteolysis"/>
    <property type="evidence" value="ECO:0007669"/>
    <property type="project" value="TreeGrafter"/>
</dbReference>
<dbReference type="GO" id="GO:0008240">
    <property type="term" value="F:tripeptidyl-peptidase activity"/>
    <property type="evidence" value="ECO:0007669"/>
    <property type="project" value="TreeGrafter"/>
</dbReference>
<feature type="signal peptide" evidence="1">
    <location>
        <begin position="1"/>
        <end position="16"/>
    </location>
</feature>
<feature type="domain" description="Peptidase S53 activation" evidence="2">
    <location>
        <begin position="34"/>
        <end position="123"/>
    </location>
</feature>
<dbReference type="EMBL" id="JARIHO010000022">
    <property type="protein sequence ID" value="KAJ7343711.1"/>
    <property type="molecule type" value="Genomic_DNA"/>
</dbReference>
<proteinExistence type="predicted"/>
<name>A0AAD6ZYT0_9AGAR</name>
<reference evidence="3" key="1">
    <citation type="submission" date="2023-03" db="EMBL/GenBank/DDBJ databases">
        <title>Massive genome expansion in bonnet fungi (Mycena s.s.) driven by repeated elements and novel gene families across ecological guilds.</title>
        <authorList>
            <consortium name="Lawrence Berkeley National Laboratory"/>
            <person name="Harder C.B."/>
            <person name="Miyauchi S."/>
            <person name="Viragh M."/>
            <person name="Kuo A."/>
            <person name="Thoen E."/>
            <person name="Andreopoulos B."/>
            <person name="Lu D."/>
            <person name="Skrede I."/>
            <person name="Drula E."/>
            <person name="Henrissat B."/>
            <person name="Morin E."/>
            <person name="Kohler A."/>
            <person name="Barry K."/>
            <person name="LaButti K."/>
            <person name="Morin E."/>
            <person name="Salamov A."/>
            <person name="Lipzen A."/>
            <person name="Mereny Z."/>
            <person name="Hegedus B."/>
            <person name="Baldrian P."/>
            <person name="Stursova M."/>
            <person name="Weitz H."/>
            <person name="Taylor A."/>
            <person name="Grigoriev I.V."/>
            <person name="Nagy L.G."/>
            <person name="Martin F."/>
            <person name="Kauserud H."/>
        </authorList>
    </citation>
    <scope>NUCLEOTIDE SEQUENCE</scope>
    <source>
        <strain evidence="3">CBHHK002</strain>
    </source>
</reference>
<protein>
    <recommendedName>
        <fullName evidence="2">Peptidase S53 activation domain-containing protein</fullName>
    </recommendedName>
</protein>
<evidence type="ECO:0000313" key="3">
    <source>
        <dbReference type="EMBL" id="KAJ7343711.1"/>
    </source>
</evidence>
<sequence>MGLFKLLASLFAIVVASTGILVLHEHRAVVPSRFVSKGAVPTNEVLTLRVGLALNHLVGLETKLTSVATPGSHKFRQWLSKDEVKAFVQPSPETVSAFTGFASANSLKTAAISPNGEWWSITLPSPKQTN</sequence>
<dbReference type="InterPro" id="IPR050819">
    <property type="entry name" value="Tripeptidyl-peptidase_I"/>
</dbReference>